<evidence type="ECO:0008006" key="3">
    <source>
        <dbReference type="Google" id="ProtNLM"/>
    </source>
</evidence>
<organism evidence="1 2">
    <name type="scientific">Chryseosolibacter indicus</name>
    <dbReference type="NCBI Taxonomy" id="2782351"/>
    <lineage>
        <taxon>Bacteria</taxon>
        <taxon>Pseudomonadati</taxon>
        <taxon>Bacteroidota</taxon>
        <taxon>Cytophagia</taxon>
        <taxon>Cytophagales</taxon>
        <taxon>Chryseotaleaceae</taxon>
        <taxon>Chryseosolibacter</taxon>
    </lineage>
</organism>
<gene>
    <name evidence="1" type="ORF">KK060_13350</name>
</gene>
<dbReference type="Proteomes" id="UP000772618">
    <property type="component" value="Unassembled WGS sequence"/>
</dbReference>
<name>A0ABS5VS64_9BACT</name>
<evidence type="ECO:0000313" key="1">
    <source>
        <dbReference type="EMBL" id="MBT1704274.1"/>
    </source>
</evidence>
<reference evidence="1 2" key="1">
    <citation type="submission" date="2021-05" db="EMBL/GenBank/DDBJ databases">
        <title>A Polyphasic approach of four new species of the genus Ohtaekwangia: Ohtaekwangia histidinii sp. nov., Ohtaekwangia cretensis sp. nov., Ohtaekwangia indiensis sp. nov., Ohtaekwangia reichenbachii sp. nov. from diverse environment.</title>
        <authorList>
            <person name="Octaviana S."/>
        </authorList>
    </citation>
    <scope>NUCLEOTIDE SEQUENCE [LARGE SCALE GENOMIC DNA]</scope>
    <source>
        <strain evidence="1 2">PWU20</strain>
    </source>
</reference>
<accession>A0ABS5VS64</accession>
<proteinExistence type="predicted"/>
<evidence type="ECO:0000313" key="2">
    <source>
        <dbReference type="Proteomes" id="UP000772618"/>
    </source>
</evidence>
<protein>
    <recommendedName>
        <fullName evidence="3">HTH cro/C1-type domain-containing protein</fullName>
    </recommendedName>
</protein>
<sequence>MFKYKINQYLNLLPKAITIAEAERLLDEKYKIPPFLFTKDRFIERDSMEEVPLHRLMVYAHIFNVSIEDLLIK</sequence>
<comment type="caution">
    <text evidence="1">The sequence shown here is derived from an EMBL/GenBank/DDBJ whole genome shotgun (WGS) entry which is preliminary data.</text>
</comment>
<keyword evidence="2" id="KW-1185">Reference proteome</keyword>
<dbReference type="EMBL" id="JAHESD010000028">
    <property type="protein sequence ID" value="MBT1704274.1"/>
    <property type="molecule type" value="Genomic_DNA"/>
</dbReference>
<dbReference type="RefSeq" id="WP_254154234.1">
    <property type="nucleotide sequence ID" value="NZ_JAHESD010000028.1"/>
</dbReference>